<dbReference type="GO" id="GO:0006624">
    <property type="term" value="P:vacuolar protein processing"/>
    <property type="evidence" value="ECO:0007669"/>
    <property type="project" value="TreeGrafter"/>
</dbReference>
<dbReference type="GO" id="GO:0005773">
    <property type="term" value="C:vacuole"/>
    <property type="evidence" value="ECO:0007669"/>
    <property type="project" value="GOC"/>
</dbReference>
<organism evidence="3 4">
    <name type="scientific">Prunus armeniaca</name>
    <name type="common">Apricot</name>
    <name type="synonym">Armeniaca vulgaris</name>
    <dbReference type="NCBI Taxonomy" id="36596"/>
    <lineage>
        <taxon>Eukaryota</taxon>
        <taxon>Viridiplantae</taxon>
        <taxon>Streptophyta</taxon>
        <taxon>Embryophyta</taxon>
        <taxon>Tracheophyta</taxon>
        <taxon>Spermatophyta</taxon>
        <taxon>Magnoliopsida</taxon>
        <taxon>eudicotyledons</taxon>
        <taxon>Gunneridae</taxon>
        <taxon>Pentapetalae</taxon>
        <taxon>rosids</taxon>
        <taxon>fabids</taxon>
        <taxon>Rosales</taxon>
        <taxon>Rosaceae</taxon>
        <taxon>Amygdaloideae</taxon>
        <taxon>Amygdaleae</taxon>
        <taxon>Prunus</taxon>
    </lineage>
</organism>
<evidence type="ECO:0000313" key="3">
    <source>
        <dbReference type="EMBL" id="CAB4274624.1"/>
    </source>
</evidence>
<accession>A0A6J5UGX2</accession>
<evidence type="ECO:0000313" key="4">
    <source>
        <dbReference type="Proteomes" id="UP000507222"/>
    </source>
</evidence>
<name>A0A6J5UGX2_PRUAR</name>
<dbReference type="Proteomes" id="UP000507222">
    <property type="component" value="Unassembled WGS sequence"/>
</dbReference>
<dbReference type="AlphaFoldDB" id="A0A6J5UGX2"/>
<dbReference type="InterPro" id="IPR046427">
    <property type="entry name" value="Legumain_prodom_sf"/>
</dbReference>
<gene>
    <name evidence="3" type="ORF">CURHAP_LOCUS23193</name>
</gene>
<evidence type="ECO:0000259" key="2">
    <source>
        <dbReference type="Pfam" id="PF20985"/>
    </source>
</evidence>
<evidence type="ECO:0000256" key="1">
    <source>
        <dbReference type="ARBA" id="ARBA00009941"/>
    </source>
</evidence>
<protein>
    <recommendedName>
        <fullName evidence="2">Legumain prodomain domain-containing protein</fullName>
    </recommendedName>
</protein>
<reference evidence="3 4" key="1">
    <citation type="submission" date="2020-05" db="EMBL/GenBank/DDBJ databases">
        <authorList>
            <person name="Campoy J."/>
            <person name="Schneeberger K."/>
            <person name="Spophaly S."/>
        </authorList>
    </citation>
    <scope>NUCLEOTIDE SEQUENCE [LARGE SCALE GENOMIC DNA]</scope>
    <source>
        <strain evidence="3">PruArmRojPasFocal</strain>
    </source>
</reference>
<proteinExistence type="inferred from homology"/>
<dbReference type="PANTHER" id="PTHR12000">
    <property type="entry name" value="HEMOGLOBINASE FAMILY MEMBER"/>
    <property type="match status" value="1"/>
</dbReference>
<dbReference type="Gene3D" id="1.10.132.130">
    <property type="match status" value="1"/>
</dbReference>
<dbReference type="InterPro" id="IPR048501">
    <property type="entry name" value="Legum_prodom"/>
</dbReference>
<sequence length="87" mass="9553">MGADLVKDSYASIGDISSPSVSRAANQRDTNLLYFQHKLRIYKKYCGHLSTYGMKYTQAIANICNAGVTMEKMVAASDQACSKKSHV</sequence>
<dbReference type="GO" id="GO:0051603">
    <property type="term" value="P:proteolysis involved in protein catabolic process"/>
    <property type="evidence" value="ECO:0007669"/>
    <property type="project" value="TreeGrafter"/>
</dbReference>
<dbReference type="EMBL" id="CAEKDK010000003">
    <property type="protein sequence ID" value="CAB4274624.1"/>
    <property type="molecule type" value="Genomic_DNA"/>
</dbReference>
<dbReference type="InterPro" id="IPR001096">
    <property type="entry name" value="Peptidase_C13"/>
</dbReference>
<feature type="domain" description="Legumain prodomain" evidence="2">
    <location>
        <begin position="35"/>
        <end position="81"/>
    </location>
</feature>
<dbReference type="PANTHER" id="PTHR12000:SF50">
    <property type="entry name" value="VACUOLAR-PROCESSING ENZYME GAMMA-ISOZYME"/>
    <property type="match status" value="1"/>
</dbReference>
<dbReference type="Pfam" id="PF20985">
    <property type="entry name" value="Legum_prodom"/>
    <property type="match status" value="1"/>
</dbReference>
<comment type="similarity">
    <text evidence="1">Belongs to the peptidase C13 family.</text>
</comment>
<dbReference type="GO" id="GO:0004197">
    <property type="term" value="F:cysteine-type endopeptidase activity"/>
    <property type="evidence" value="ECO:0007669"/>
    <property type="project" value="TreeGrafter"/>
</dbReference>